<dbReference type="AlphaFoldDB" id="A0A0A1TRT4"/>
<dbReference type="PANTHER" id="PTHR48312">
    <property type="match status" value="1"/>
</dbReference>
<reference evidence="1 2" key="1">
    <citation type="journal article" date="2015" name="Genome Announc.">
        <title>Draft Genome Sequence and Gene Annotation of the Entomopathogenic Fungus Verticillium hemipterigenum.</title>
        <authorList>
            <person name="Horn F."/>
            <person name="Habel A."/>
            <person name="Scharf D.H."/>
            <person name="Dworschak J."/>
            <person name="Brakhage A.A."/>
            <person name="Guthke R."/>
            <person name="Hertweck C."/>
            <person name="Linde J."/>
        </authorList>
    </citation>
    <scope>NUCLEOTIDE SEQUENCE [LARGE SCALE GENOMIC DNA]</scope>
</reference>
<gene>
    <name evidence="1" type="ORF">VHEMI10200</name>
</gene>
<name>A0A0A1TRT4_9HYPO</name>
<evidence type="ECO:0000313" key="2">
    <source>
        <dbReference type="Proteomes" id="UP000039046"/>
    </source>
</evidence>
<accession>A0A0A1TRT4</accession>
<proteinExistence type="predicted"/>
<dbReference type="Proteomes" id="UP000039046">
    <property type="component" value="Unassembled WGS sequence"/>
</dbReference>
<evidence type="ECO:0008006" key="3">
    <source>
        <dbReference type="Google" id="ProtNLM"/>
    </source>
</evidence>
<dbReference type="STRING" id="1531966.A0A0A1TRT4"/>
<sequence>MTQTRNPNVLLLSHGRTLSNLFVKLMSKQDDFEQAEYHFHAAFMYLRKEIGEKPLIEQPEGRETFYKMIKEGYDKFFQDVENAYSKNKPVFFKDHVFQTWQPSVIDQDIWGADPAPSLHLTGDQKHTSPTLLPDSFLLSAVPIFIIRHPLMQTESWYRANLRIYPVDLKDPFCKLSANTGYCRQLFDWYKTQVPADVYTGPNPKGPGPFMPIIVDADDLLEGTDVIERVCERVNFSKDKVLYSWDTVSGENRTAIERSYLKGLWESTGVDKSKSSKGVTAEAKHAAWKEEFGQEVADFLLASANKHMPDYEYMLAQKI</sequence>
<dbReference type="OrthoDB" id="3650366at2759"/>
<keyword evidence="2" id="KW-1185">Reference proteome</keyword>
<dbReference type="SUPFAM" id="SSF52540">
    <property type="entry name" value="P-loop containing nucleoside triphosphate hydrolases"/>
    <property type="match status" value="1"/>
</dbReference>
<dbReference type="EMBL" id="CDHN01000007">
    <property type="protein sequence ID" value="CEJ94683.1"/>
    <property type="molecule type" value="Genomic_DNA"/>
</dbReference>
<dbReference type="HOGENOM" id="CLU_033907_2_0_1"/>
<protein>
    <recommendedName>
        <fullName evidence="3">Sulfotransferase domain-containing protein</fullName>
    </recommendedName>
</protein>
<organism evidence="1 2">
    <name type="scientific">[Torrubiella] hemipterigena</name>
    <dbReference type="NCBI Taxonomy" id="1531966"/>
    <lineage>
        <taxon>Eukaryota</taxon>
        <taxon>Fungi</taxon>
        <taxon>Dikarya</taxon>
        <taxon>Ascomycota</taxon>
        <taxon>Pezizomycotina</taxon>
        <taxon>Sordariomycetes</taxon>
        <taxon>Hypocreomycetidae</taxon>
        <taxon>Hypocreales</taxon>
        <taxon>Clavicipitaceae</taxon>
        <taxon>Clavicipitaceae incertae sedis</taxon>
        <taxon>'Torrubiella' clade</taxon>
    </lineage>
</organism>
<evidence type="ECO:0000313" key="1">
    <source>
        <dbReference type="EMBL" id="CEJ94683.1"/>
    </source>
</evidence>
<dbReference type="Gene3D" id="3.40.50.300">
    <property type="entry name" value="P-loop containing nucleotide triphosphate hydrolases"/>
    <property type="match status" value="1"/>
</dbReference>
<dbReference type="PANTHER" id="PTHR48312:SF1">
    <property type="entry name" value="SULFOTRANSFERASE"/>
    <property type="match status" value="1"/>
</dbReference>
<dbReference type="InterPro" id="IPR027417">
    <property type="entry name" value="P-loop_NTPase"/>
</dbReference>